<proteinExistence type="predicted"/>
<keyword evidence="2" id="KW-1185">Reference proteome</keyword>
<dbReference type="EMBL" id="CM020619">
    <property type="protein sequence ID" value="KAK1865134.1"/>
    <property type="molecule type" value="Genomic_DNA"/>
</dbReference>
<protein>
    <submittedName>
        <fullName evidence="1">Uncharacterized protein</fullName>
    </submittedName>
</protein>
<sequence length="436" mass="41599">MGVASLPVGGPTPAAAPPRRVASLLPSLTDILVEANAASCLVAVSHECTLPTPPPLLGGVTAALTSSPRRPPPRVVTAPSFDASAVRDAAEISAVDAAARAAAGATPTTTAADLLRSRLCSFYHVDVAALVATAPDVVLTHVAPAGAPGADPFGDDAAAAVAGGGGPTAILAAALSSLLPPGRPPVRIVSVAAETMADATAAAAAVTAAAGVPAAGTALLTAFGPRLARGVRDVPRTPAARPTVAVVQWADPLFCAGGWVPEAVAAAGGTDGVCVPGGPSVGTTWAGLATAGVGVVVMAACAMPLAANARLGRAALAGGAPAPAAAAAAAATTAAATAADLARRGVAVYAVDATTAFSRLSPGCIVATVGVLGGVLRDVAAGAEGAGAGPGWARLTTPPQPAATGGRAPRVRGGTAPPAVAAARPTERVLVGATRY</sequence>
<dbReference type="Proteomes" id="UP000798662">
    <property type="component" value="Chromosome 2"/>
</dbReference>
<comment type="caution">
    <text evidence="1">The sequence shown here is derived from an EMBL/GenBank/DDBJ whole genome shotgun (WGS) entry which is preliminary data.</text>
</comment>
<reference evidence="1" key="1">
    <citation type="submission" date="2019-11" db="EMBL/GenBank/DDBJ databases">
        <title>Nori genome reveals adaptations in red seaweeds to the harsh intertidal environment.</title>
        <authorList>
            <person name="Wang D."/>
            <person name="Mao Y."/>
        </authorList>
    </citation>
    <scope>NUCLEOTIDE SEQUENCE</scope>
    <source>
        <tissue evidence="1">Gametophyte</tissue>
    </source>
</reference>
<evidence type="ECO:0000313" key="2">
    <source>
        <dbReference type="Proteomes" id="UP000798662"/>
    </source>
</evidence>
<evidence type="ECO:0000313" key="1">
    <source>
        <dbReference type="EMBL" id="KAK1865134.1"/>
    </source>
</evidence>
<name>A0ACC3C5A6_PYRYE</name>
<accession>A0ACC3C5A6</accession>
<organism evidence="1 2">
    <name type="scientific">Pyropia yezoensis</name>
    <name type="common">Susabi-nori</name>
    <name type="synonym">Porphyra yezoensis</name>
    <dbReference type="NCBI Taxonomy" id="2788"/>
    <lineage>
        <taxon>Eukaryota</taxon>
        <taxon>Rhodophyta</taxon>
        <taxon>Bangiophyceae</taxon>
        <taxon>Bangiales</taxon>
        <taxon>Bangiaceae</taxon>
        <taxon>Pyropia</taxon>
    </lineage>
</organism>
<gene>
    <name evidence="1" type="ORF">I4F81_007669</name>
</gene>